<name>A0A4R2B3E5_9BACI</name>
<gene>
    <name evidence="4" type="ORF">EV146_11325</name>
</gene>
<proteinExistence type="predicted"/>
<dbReference type="Pfam" id="PF10370">
    <property type="entry name" value="Rv2993c-like_N"/>
    <property type="match status" value="1"/>
</dbReference>
<dbReference type="InterPro" id="IPR036663">
    <property type="entry name" value="Fumarylacetoacetase_C_sf"/>
</dbReference>
<dbReference type="FunFam" id="3.90.850.10:FF:000002">
    <property type="entry name" value="2-hydroxyhepta-2,4-diene-1,7-dioate isomerase"/>
    <property type="match status" value="1"/>
</dbReference>
<dbReference type="PANTHER" id="PTHR11820">
    <property type="entry name" value="ACYLPYRUVASE"/>
    <property type="match status" value="1"/>
</dbReference>
<dbReference type="InterPro" id="IPR018833">
    <property type="entry name" value="Rv2993c-like_N"/>
</dbReference>
<dbReference type="SUPFAM" id="SSF56529">
    <property type="entry name" value="FAH"/>
    <property type="match status" value="1"/>
</dbReference>
<evidence type="ECO:0000313" key="5">
    <source>
        <dbReference type="Proteomes" id="UP000295689"/>
    </source>
</evidence>
<keyword evidence="1" id="KW-0479">Metal-binding</keyword>
<organism evidence="4 5">
    <name type="scientific">Mesobacillus foraminis</name>
    <dbReference type="NCBI Taxonomy" id="279826"/>
    <lineage>
        <taxon>Bacteria</taxon>
        <taxon>Bacillati</taxon>
        <taxon>Bacillota</taxon>
        <taxon>Bacilli</taxon>
        <taxon>Bacillales</taxon>
        <taxon>Bacillaceae</taxon>
        <taxon>Mesobacillus</taxon>
    </lineage>
</organism>
<dbReference type="EMBL" id="SLVV01000013">
    <property type="protein sequence ID" value="TCN21101.1"/>
    <property type="molecule type" value="Genomic_DNA"/>
</dbReference>
<dbReference type="Gene3D" id="3.90.850.10">
    <property type="entry name" value="Fumarylacetoacetase-like, C-terminal domain"/>
    <property type="match status" value="1"/>
</dbReference>
<feature type="domain" description="Fumarylacetoacetase-like C-terminal" evidence="2">
    <location>
        <begin position="55"/>
        <end position="250"/>
    </location>
</feature>
<feature type="domain" description="Rv2993c-like N-terminal" evidence="3">
    <location>
        <begin position="1"/>
        <end position="50"/>
    </location>
</feature>
<accession>A0A4R2B3E5</accession>
<comment type="caution">
    <text evidence="4">The sequence shown here is derived from an EMBL/GenBank/DDBJ whole genome shotgun (WGS) entry which is preliminary data.</text>
</comment>
<evidence type="ECO:0000256" key="1">
    <source>
        <dbReference type="ARBA" id="ARBA00022723"/>
    </source>
</evidence>
<dbReference type="Pfam" id="PF01557">
    <property type="entry name" value="FAA_hydrolase"/>
    <property type="match status" value="1"/>
</dbReference>
<dbReference type="GO" id="GO:0046872">
    <property type="term" value="F:metal ion binding"/>
    <property type="evidence" value="ECO:0007669"/>
    <property type="project" value="UniProtKB-KW"/>
</dbReference>
<dbReference type="GO" id="GO:0016853">
    <property type="term" value="F:isomerase activity"/>
    <property type="evidence" value="ECO:0007669"/>
    <property type="project" value="UniProtKB-ARBA"/>
</dbReference>
<dbReference type="RefSeq" id="WP_132010739.1">
    <property type="nucleotide sequence ID" value="NZ_JABUHM010000010.1"/>
</dbReference>
<dbReference type="GO" id="GO:0019752">
    <property type="term" value="P:carboxylic acid metabolic process"/>
    <property type="evidence" value="ECO:0007669"/>
    <property type="project" value="UniProtKB-ARBA"/>
</dbReference>
<keyword evidence="5" id="KW-1185">Reference proteome</keyword>
<evidence type="ECO:0000259" key="3">
    <source>
        <dbReference type="Pfam" id="PF10370"/>
    </source>
</evidence>
<dbReference type="InterPro" id="IPR011234">
    <property type="entry name" value="Fumarylacetoacetase-like_C"/>
</dbReference>
<sequence length="259" mass="28193">MKIARFLESGSIHYGVLEGDVLNKIKGDIFGDYTVTDEKVSLSDTKLLAPIQPGKVIAIGLNYKKHAEEVNKPLPSEPMMFLVSPTAIVGPDEEVVIANPENRTEHEAEIAIVIGKEAEEVSVEDALQYVCGYTICNDISDRVLQKKDGQFTRAKSFSTYKPLGPVISTDINPDNVEILLRVNGETRQDSNTSDMIFSTAEIISFVSNVMRLEPGDIIITGTPSGVSPLQDGDVMEAEIEDIGILSNPVRVKQTVGSTI</sequence>
<evidence type="ECO:0000259" key="2">
    <source>
        <dbReference type="Pfam" id="PF01557"/>
    </source>
</evidence>
<protein>
    <submittedName>
        <fullName evidence="4">2-keto-4-pentenoate hydratase/2-oxohepta-3-ene-1,7-dioic acid hydratase in catechol pathway</fullName>
    </submittedName>
</protein>
<dbReference type="AlphaFoldDB" id="A0A4R2B3E5"/>
<dbReference type="Proteomes" id="UP000295689">
    <property type="component" value="Unassembled WGS sequence"/>
</dbReference>
<reference evidence="4 5" key="1">
    <citation type="journal article" date="2015" name="Stand. Genomic Sci.">
        <title>Genomic Encyclopedia of Bacterial and Archaeal Type Strains, Phase III: the genomes of soil and plant-associated and newly described type strains.</title>
        <authorList>
            <person name="Whitman W.B."/>
            <person name="Woyke T."/>
            <person name="Klenk H.P."/>
            <person name="Zhou Y."/>
            <person name="Lilburn T.G."/>
            <person name="Beck B.J."/>
            <person name="De Vos P."/>
            <person name="Vandamme P."/>
            <person name="Eisen J.A."/>
            <person name="Garrity G."/>
            <person name="Hugenholtz P."/>
            <person name="Kyrpides N.C."/>
        </authorList>
    </citation>
    <scope>NUCLEOTIDE SEQUENCE [LARGE SCALE GENOMIC DNA]</scope>
    <source>
        <strain evidence="4 5">CV53</strain>
    </source>
</reference>
<dbReference type="Gene3D" id="2.30.30.370">
    <property type="entry name" value="FAH"/>
    <property type="match status" value="1"/>
</dbReference>
<evidence type="ECO:0000313" key="4">
    <source>
        <dbReference type="EMBL" id="TCN21101.1"/>
    </source>
</evidence>